<dbReference type="SMART" id="SM00248">
    <property type="entry name" value="ANK"/>
    <property type="match status" value="19"/>
</dbReference>
<dbReference type="PANTHER" id="PTHR24198">
    <property type="entry name" value="ANKYRIN REPEAT AND PROTEIN KINASE DOMAIN-CONTAINING PROTEIN"/>
    <property type="match status" value="1"/>
</dbReference>
<feature type="repeat" description="ANK" evidence="3">
    <location>
        <begin position="258"/>
        <end position="290"/>
    </location>
</feature>
<dbReference type="Gene3D" id="1.25.40.20">
    <property type="entry name" value="Ankyrin repeat-containing domain"/>
    <property type="match status" value="4"/>
</dbReference>
<dbReference type="EMBL" id="CADEPI010000380">
    <property type="protein sequence ID" value="CAB3384938.1"/>
    <property type="molecule type" value="Genomic_DNA"/>
</dbReference>
<dbReference type="Proteomes" id="UP000494165">
    <property type="component" value="Unassembled WGS sequence"/>
</dbReference>
<proteinExistence type="predicted"/>
<protein>
    <submittedName>
        <fullName evidence="4">Uncharacterized protein</fullName>
    </submittedName>
</protein>
<dbReference type="OrthoDB" id="6354997at2759"/>
<sequence>MRAINKLQADFLIAPDWLFHRSDLVLHQVRSKPATSSKSSNEFYKKKRDLGPKTRLGLNDVMLAAFFLDTKATLELLRRGRDFRFKTENGLSVMHFAALNIRYGVELVSIYFFCGLDPVEPDCDGATPIDYALFCGFYQTAEWLLLITNPGINLLHYCVMRNQLEMAERVAEMKPELLKKCSPDGRNTLHLAALHSDWAMCNWITEMMQSLNQRLLYSECQMRGCTALHYAGLNKTHGVELVCLFANWEMDVNKRSLKGYTPVHFALIAENLETAKEMIRLGADYNAKMFDKNPMKVLLAWERFESVKFLHSCDKDLIHHARVKGLHPIHFAARYADLDFVQWLVEVAGISVHRLSLKRMSSPLHYAGSNLRHGAEIANYLIDSGVEVNRKNQIGETPLHCALRHENVDVAKLLIDKGADLSEKLNGENYLHFCLSNGAEICAKLVYDCRKGLINDVLSNGTTVLHIAAEKATLPTARWLIEAGANIDAQTNDGKKPAFFAKDETMRLYFQELLIQQDIICVAFLTTPSVQSPSRVHLAEVMAALNGIFGPELVAMFSLLGLEPNDPGSNGVTPIDCALDAGQLGTAEKLLKLHNAGCNLMHYCVVRNDLCHALDVLRSDYKLATAWSFDGRNALHLAAQYASENLCQRLIEEMKREGQQNYVGTLCSNRGGSSLHYAGLNVHHGEKVTSILIGYGLDLNLKDKRGYTPFAYALMAENFVVAEEMLKFQVDWRKNKIRGQNLMTVCILMKKYESVKFLHNLDEKMIHRIRISGMNALHHAVREADLETCRWLVENAGISAKKVCKRESSCLHYVGSNKSHGADIARYLLGLGLSVDHKNNDGMTPLSDALVAKNTEVVKVMLEHGADLKVRCKGDNYLHLCLRLGAFDCAKLVYEKKRRLIRERTLDYGKSVLHIAAENASVETVHWLLREGADFYAKTTKGEHAWSFIKNDNKEMHECFNALIDAKLGMAFKMNYEHLDKLLDASLHICAHI</sequence>
<dbReference type="InterPro" id="IPR002110">
    <property type="entry name" value="Ankyrin_rpt"/>
</dbReference>
<dbReference type="Pfam" id="PF00023">
    <property type="entry name" value="Ank"/>
    <property type="match status" value="1"/>
</dbReference>
<feature type="repeat" description="ANK" evidence="3">
    <location>
        <begin position="460"/>
        <end position="492"/>
    </location>
</feature>
<comment type="caution">
    <text evidence="4">The sequence shown here is derived from an EMBL/GenBank/DDBJ whole genome shotgun (WGS) entry which is preliminary data.</text>
</comment>
<keyword evidence="1" id="KW-0677">Repeat</keyword>
<keyword evidence="2 3" id="KW-0040">ANK repeat</keyword>
<feature type="repeat" description="ANK" evidence="3">
    <location>
        <begin position="394"/>
        <end position="426"/>
    </location>
</feature>
<evidence type="ECO:0000256" key="1">
    <source>
        <dbReference type="ARBA" id="ARBA00022737"/>
    </source>
</evidence>
<dbReference type="PANTHER" id="PTHR24198:SF165">
    <property type="entry name" value="ANKYRIN REPEAT-CONTAINING PROTEIN-RELATED"/>
    <property type="match status" value="1"/>
</dbReference>
<accession>A0A8S1DVD4</accession>
<feature type="repeat" description="ANK" evidence="3">
    <location>
        <begin position="908"/>
        <end position="940"/>
    </location>
</feature>
<organism evidence="4 5">
    <name type="scientific">Cloeon dipterum</name>
    <dbReference type="NCBI Taxonomy" id="197152"/>
    <lineage>
        <taxon>Eukaryota</taxon>
        <taxon>Metazoa</taxon>
        <taxon>Ecdysozoa</taxon>
        <taxon>Arthropoda</taxon>
        <taxon>Hexapoda</taxon>
        <taxon>Insecta</taxon>
        <taxon>Pterygota</taxon>
        <taxon>Palaeoptera</taxon>
        <taxon>Ephemeroptera</taxon>
        <taxon>Pisciforma</taxon>
        <taxon>Baetidae</taxon>
        <taxon>Cloeon</taxon>
    </lineage>
</organism>
<dbReference type="PROSITE" id="PS50297">
    <property type="entry name" value="ANK_REP_REGION"/>
    <property type="match status" value="5"/>
</dbReference>
<dbReference type="InterPro" id="IPR036770">
    <property type="entry name" value="Ankyrin_rpt-contain_sf"/>
</dbReference>
<evidence type="ECO:0000313" key="4">
    <source>
        <dbReference type="EMBL" id="CAB3384938.1"/>
    </source>
</evidence>
<dbReference type="Pfam" id="PF12796">
    <property type="entry name" value="Ank_2"/>
    <property type="match status" value="3"/>
</dbReference>
<feature type="repeat" description="ANK" evidence="3">
    <location>
        <begin position="359"/>
        <end position="393"/>
    </location>
</feature>
<evidence type="ECO:0000313" key="5">
    <source>
        <dbReference type="Proteomes" id="UP000494165"/>
    </source>
</evidence>
<dbReference type="SUPFAM" id="SSF48403">
    <property type="entry name" value="Ankyrin repeat"/>
    <property type="match status" value="4"/>
</dbReference>
<keyword evidence="5" id="KW-1185">Reference proteome</keyword>
<feature type="repeat" description="ANK" evidence="3">
    <location>
        <begin position="670"/>
        <end position="704"/>
    </location>
</feature>
<dbReference type="AlphaFoldDB" id="A0A8S1DVD4"/>
<dbReference type="PRINTS" id="PR01415">
    <property type="entry name" value="ANKYRIN"/>
</dbReference>
<gene>
    <name evidence="4" type="ORF">CLODIP_2_CD05847</name>
</gene>
<name>A0A8S1DVD4_9INSE</name>
<evidence type="ECO:0000256" key="3">
    <source>
        <dbReference type="PROSITE-ProRule" id="PRU00023"/>
    </source>
</evidence>
<feature type="repeat" description="ANK" evidence="3">
    <location>
        <begin position="841"/>
        <end position="873"/>
    </location>
</feature>
<reference evidence="4 5" key="1">
    <citation type="submission" date="2020-04" db="EMBL/GenBank/DDBJ databases">
        <authorList>
            <person name="Alioto T."/>
            <person name="Alioto T."/>
            <person name="Gomez Garrido J."/>
        </authorList>
    </citation>
    <scope>NUCLEOTIDE SEQUENCE [LARGE SCALE GENOMIC DNA]</scope>
</reference>
<dbReference type="PROSITE" id="PS50088">
    <property type="entry name" value="ANK_REPEAT"/>
    <property type="match status" value="7"/>
</dbReference>
<evidence type="ECO:0000256" key="2">
    <source>
        <dbReference type="ARBA" id="ARBA00023043"/>
    </source>
</evidence>